<keyword evidence="2" id="KW-1133">Transmembrane helix</keyword>
<protein>
    <submittedName>
        <fullName evidence="3">Uncharacterized protein</fullName>
    </submittedName>
</protein>
<feature type="transmembrane region" description="Helical" evidence="2">
    <location>
        <begin position="6"/>
        <end position="27"/>
    </location>
</feature>
<gene>
    <name evidence="3" type="ORF">CONCODRAFT_18984</name>
</gene>
<evidence type="ECO:0000313" key="4">
    <source>
        <dbReference type="Proteomes" id="UP000070444"/>
    </source>
</evidence>
<reference evidence="3 4" key="1">
    <citation type="journal article" date="2015" name="Genome Biol. Evol.">
        <title>Phylogenomic analyses indicate that early fungi evolved digesting cell walls of algal ancestors of land plants.</title>
        <authorList>
            <person name="Chang Y."/>
            <person name="Wang S."/>
            <person name="Sekimoto S."/>
            <person name="Aerts A.L."/>
            <person name="Choi C."/>
            <person name="Clum A."/>
            <person name="LaButti K.M."/>
            <person name="Lindquist E.A."/>
            <person name="Yee Ngan C."/>
            <person name="Ohm R.A."/>
            <person name="Salamov A.A."/>
            <person name="Grigoriev I.V."/>
            <person name="Spatafora J.W."/>
            <person name="Berbee M.L."/>
        </authorList>
    </citation>
    <scope>NUCLEOTIDE SEQUENCE [LARGE SCALE GENOMIC DNA]</scope>
    <source>
        <strain evidence="3 4">NRRL 28638</strain>
    </source>
</reference>
<evidence type="ECO:0000256" key="1">
    <source>
        <dbReference type="SAM" id="MobiDB-lite"/>
    </source>
</evidence>
<sequence length="117" mass="13344">MNSFILVIVGGIVFIIFVLFCIWKCAFREIPNRPNEQRNHIRMHAYDTNVIPTNQGPSRIDNNIIYPEHVDPVPQYSPPAEPSHVLISIPSSEPNSTRVQIPTVSQEPIDRPPTYKL</sequence>
<feature type="non-terminal residue" evidence="3">
    <location>
        <position position="1"/>
    </location>
</feature>
<dbReference type="EMBL" id="KQ964576">
    <property type="protein sequence ID" value="KXN68437.1"/>
    <property type="molecule type" value="Genomic_DNA"/>
</dbReference>
<organism evidence="3 4">
    <name type="scientific">Conidiobolus coronatus (strain ATCC 28846 / CBS 209.66 / NRRL 28638)</name>
    <name type="common">Delacroixia coronata</name>
    <dbReference type="NCBI Taxonomy" id="796925"/>
    <lineage>
        <taxon>Eukaryota</taxon>
        <taxon>Fungi</taxon>
        <taxon>Fungi incertae sedis</taxon>
        <taxon>Zoopagomycota</taxon>
        <taxon>Entomophthoromycotina</taxon>
        <taxon>Entomophthoromycetes</taxon>
        <taxon>Entomophthorales</taxon>
        <taxon>Ancylistaceae</taxon>
        <taxon>Conidiobolus</taxon>
    </lineage>
</organism>
<feature type="region of interest" description="Disordered" evidence="1">
    <location>
        <begin position="89"/>
        <end position="117"/>
    </location>
</feature>
<dbReference type="AlphaFoldDB" id="A0A137P084"/>
<evidence type="ECO:0000256" key="2">
    <source>
        <dbReference type="SAM" id="Phobius"/>
    </source>
</evidence>
<feature type="compositionally biased region" description="Polar residues" evidence="1">
    <location>
        <begin position="89"/>
        <end position="106"/>
    </location>
</feature>
<evidence type="ECO:0000313" key="3">
    <source>
        <dbReference type="EMBL" id="KXN68437.1"/>
    </source>
</evidence>
<keyword evidence="2" id="KW-0812">Transmembrane</keyword>
<accession>A0A137P084</accession>
<keyword evidence="4" id="KW-1185">Reference proteome</keyword>
<keyword evidence="2" id="KW-0472">Membrane</keyword>
<dbReference type="Proteomes" id="UP000070444">
    <property type="component" value="Unassembled WGS sequence"/>
</dbReference>
<name>A0A137P084_CONC2</name>
<proteinExistence type="predicted"/>